<evidence type="ECO:0000313" key="4">
    <source>
        <dbReference type="Proteomes" id="UP000002574"/>
    </source>
</evidence>
<dbReference type="Proteomes" id="UP000002574">
    <property type="component" value="Chromosome"/>
</dbReference>
<dbReference type="InterPro" id="IPR038072">
    <property type="entry name" value="GspK_central_sf"/>
</dbReference>
<keyword evidence="4" id="KW-1185">Reference proteome</keyword>
<dbReference type="SUPFAM" id="SSF158544">
    <property type="entry name" value="GspK insert domain-like"/>
    <property type="match status" value="1"/>
</dbReference>
<keyword evidence="1" id="KW-1133">Transmembrane helix</keyword>
<dbReference type="eggNOG" id="COG3156">
    <property type="taxonomic scope" value="Bacteria"/>
</dbReference>
<protein>
    <recommendedName>
        <fullName evidence="2">T2SS protein K first SAM-like domain-containing protein</fullName>
    </recommendedName>
</protein>
<dbReference type="Gene3D" id="1.10.40.60">
    <property type="entry name" value="EpsJ-like"/>
    <property type="match status" value="1"/>
</dbReference>
<dbReference type="EMBL" id="AP011112">
    <property type="protein sequence ID" value="BAI69120.1"/>
    <property type="molecule type" value="Genomic_DNA"/>
</dbReference>
<keyword evidence="1" id="KW-0812">Transmembrane</keyword>
<feature type="transmembrane region" description="Helical" evidence="1">
    <location>
        <begin position="6"/>
        <end position="25"/>
    </location>
</feature>
<dbReference type="RefSeq" id="WP_012963302.1">
    <property type="nucleotide sequence ID" value="NC_013799.1"/>
</dbReference>
<organism evidence="3 4">
    <name type="scientific">Hydrogenobacter thermophilus (strain DSM 6534 / IAM 12695 / TK-6)</name>
    <dbReference type="NCBI Taxonomy" id="608538"/>
    <lineage>
        <taxon>Bacteria</taxon>
        <taxon>Pseudomonadati</taxon>
        <taxon>Aquificota</taxon>
        <taxon>Aquificia</taxon>
        <taxon>Aquificales</taxon>
        <taxon>Aquificaceae</taxon>
        <taxon>Hydrogenobacter</taxon>
    </lineage>
</organism>
<evidence type="ECO:0000256" key="1">
    <source>
        <dbReference type="SAM" id="Phobius"/>
    </source>
</evidence>
<proteinExistence type="predicted"/>
<dbReference type="Pfam" id="PF21687">
    <property type="entry name" value="T2SSK_1st"/>
    <property type="match status" value="1"/>
</dbReference>
<gene>
    <name evidence="3" type="ordered locus">HTH_0659</name>
</gene>
<feature type="domain" description="T2SS protein K first SAM-like" evidence="2">
    <location>
        <begin position="96"/>
        <end position="167"/>
    </location>
</feature>
<evidence type="ECO:0000259" key="2">
    <source>
        <dbReference type="Pfam" id="PF21687"/>
    </source>
</evidence>
<name>D3DH18_HYDTT</name>
<dbReference type="OrthoDB" id="5398238at2"/>
<dbReference type="KEGG" id="hth:HTH_0659"/>
<accession>D3DH18</accession>
<sequence>MRGSVFIYVLWLLTLISGLVFFTLYQLRYSYSRSSHFVENWTFLYESRALAFVGVNLALKDPSLLRLKSPLPYYIGNRKYRIYVSAEEAKISLPLANKEILRSLMQNIGMEEKRADELSESIMAFLGRGTEYYDAPAPHENIHTITELLYVKGMDEQTYRKLQQYLTPVATLTNINYAPKEVLLALGLTDSEVRSVEEQIKVAGYVDFNWLQALLGPSRSYIALRFVYVPIPLYYRVKVVKYEPSYDEMDFIVSGGAVLDAWQE</sequence>
<keyword evidence="1" id="KW-0472">Membrane</keyword>
<dbReference type="KEGG" id="hte:Hydth_0657"/>
<dbReference type="InterPro" id="IPR049031">
    <property type="entry name" value="T2SSK_SAM-like_1st"/>
</dbReference>
<evidence type="ECO:0000313" key="3">
    <source>
        <dbReference type="EMBL" id="BAI69120.1"/>
    </source>
</evidence>
<dbReference type="STRING" id="608538.HTH_0659"/>
<dbReference type="AlphaFoldDB" id="D3DH18"/>
<reference evidence="3 4" key="1">
    <citation type="journal article" date="2010" name="J. Bacteriol.">
        <title>Complete genome sequence of the thermophilic, obligately chemolithoautotrophic hydrogen-oxidizing bacterium Hydrogenobacter thermophilus TK-6.</title>
        <authorList>
            <person name="Arai H."/>
            <person name="Kanbe H."/>
            <person name="Ishii M."/>
            <person name="Igarashi Y."/>
        </authorList>
    </citation>
    <scope>NUCLEOTIDE SEQUENCE [LARGE SCALE GENOMIC DNA]</scope>
    <source>
        <strain evidence="4">DSM 6534 / IAM 12695 / TK-6 [Tokyo]</strain>
    </source>
</reference>